<reference evidence="3 4" key="1">
    <citation type="submission" date="2019-08" db="EMBL/GenBank/DDBJ databases">
        <title>Bacillus genomes from the desert of Cuatro Cienegas, Coahuila.</title>
        <authorList>
            <person name="Olmedo-Alvarez G."/>
        </authorList>
    </citation>
    <scope>NUCLEOTIDE SEQUENCE [LARGE SCALE GENOMIC DNA]</scope>
    <source>
        <strain evidence="3 4">CH128b_4D</strain>
    </source>
</reference>
<evidence type="ECO:0000256" key="1">
    <source>
        <dbReference type="ARBA" id="ARBA00023125"/>
    </source>
</evidence>
<dbReference type="Proteomes" id="UP000325182">
    <property type="component" value="Unassembled WGS sequence"/>
</dbReference>
<dbReference type="GO" id="GO:0005829">
    <property type="term" value="C:cytosol"/>
    <property type="evidence" value="ECO:0007669"/>
    <property type="project" value="TreeGrafter"/>
</dbReference>
<name>A0A5D4MJT5_9BACI</name>
<dbReference type="SMART" id="SM00530">
    <property type="entry name" value="HTH_XRE"/>
    <property type="match status" value="1"/>
</dbReference>
<gene>
    <name evidence="3" type="ORF">FZC84_00955</name>
</gene>
<comment type="caution">
    <text evidence="3">The sequence shown here is derived from an EMBL/GenBank/DDBJ whole genome shotgun (WGS) entry which is preliminary data.</text>
</comment>
<dbReference type="SUPFAM" id="SSF47413">
    <property type="entry name" value="lambda repressor-like DNA-binding domains"/>
    <property type="match status" value="1"/>
</dbReference>
<dbReference type="RefSeq" id="WP_148952620.1">
    <property type="nucleotide sequence ID" value="NZ_VTEG01000001.1"/>
</dbReference>
<evidence type="ECO:0000313" key="4">
    <source>
        <dbReference type="Proteomes" id="UP000325182"/>
    </source>
</evidence>
<organism evidence="3 4">
    <name type="scientific">Rossellomorea vietnamensis</name>
    <dbReference type="NCBI Taxonomy" id="218284"/>
    <lineage>
        <taxon>Bacteria</taxon>
        <taxon>Bacillati</taxon>
        <taxon>Bacillota</taxon>
        <taxon>Bacilli</taxon>
        <taxon>Bacillales</taxon>
        <taxon>Bacillaceae</taxon>
        <taxon>Rossellomorea</taxon>
    </lineage>
</organism>
<dbReference type="GO" id="GO:0003700">
    <property type="term" value="F:DNA-binding transcription factor activity"/>
    <property type="evidence" value="ECO:0007669"/>
    <property type="project" value="TreeGrafter"/>
</dbReference>
<dbReference type="Gene3D" id="1.10.260.40">
    <property type="entry name" value="lambda repressor-like DNA-binding domains"/>
    <property type="match status" value="1"/>
</dbReference>
<dbReference type="InterPro" id="IPR001387">
    <property type="entry name" value="Cro/C1-type_HTH"/>
</dbReference>
<dbReference type="AlphaFoldDB" id="A0A5D4MJT5"/>
<evidence type="ECO:0000259" key="2">
    <source>
        <dbReference type="PROSITE" id="PS50943"/>
    </source>
</evidence>
<dbReference type="InterPro" id="IPR010982">
    <property type="entry name" value="Lambda_DNA-bd_dom_sf"/>
</dbReference>
<accession>A0A5D4MJT5</accession>
<dbReference type="EMBL" id="VTEG01000001">
    <property type="protein sequence ID" value="TYS01261.1"/>
    <property type="molecule type" value="Genomic_DNA"/>
</dbReference>
<feature type="domain" description="HTH cro/C1-type" evidence="2">
    <location>
        <begin position="16"/>
        <end position="71"/>
    </location>
</feature>
<keyword evidence="1" id="KW-0238">DNA-binding</keyword>
<dbReference type="GO" id="GO:0003677">
    <property type="term" value="F:DNA binding"/>
    <property type="evidence" value="ECO:0007669"/>
    <property type="project" value="UniProtKB-KW"/>
</dbReference>
<sequence length="88" mass="9926">MDEIEKEYVKQIGKHIRGHRLRLNMTIAELAETSGLDPTHLGKIERGKTHPGIVTVAKIATGLNLPDPHLLSMESKEKFYPLPIKPLY</sequence>
<dbReference type="InterPro" id="IPR050807">
    <property type="entry name" value="TransReg_Diox_bact_type"/>
</dbReference>
<dbReference type="Pfam" id="PF01381">
    <property type="entry name" value="HTH_3"/>
    <property type="match status" value="1"/>
</dbReference>
<dbReference type="PANTHER" id="PTHR46797">
    <property type="entry name" value="HTH-TYPE TRANSCRIPTIONAL REGULATOR"/>
    <property type="match status" value="1"/>
</dbReference>
<dbReference type="PROSITE" id="PS50943">
    <property type="entry name" value="HTH_CROC1"/>
    <property type="match status" value="1"/>
</dbReference>
<dbReference type="CDD" id="cd00093">
    <property type="entry name" value="HTH_XRE"/>
    <property type="match status" value="1"/>
</dbReference>
<proteinExistence type="predicted"/>
<dbReference type="PANTHER" id="PTHR46797:SF1">
    <property type="entry name" value="METHYLPHOSPHONATE SYNTHASE"/>
    <property type="match status" value="1"/>
</dbReference>
<protein>
    <submittedName>
        <fullName evidence="3">Helix-turn-helix transcriptional regulator</fullName>
    </submittedName>
</protein>
<evidence type="ECO:0000313" key="3">
    <source>
        <dbReference type="EMBL" id="TYS01261.1"/>
    </source>
</evidence>